<dbReference type="Proteomes" id="UP000294641">
    <property type="component" value="Unassembled WGS sequence"/>
</dbReference>
<feature type="transmembrane region" description="Helical" evidence="1">
    <location>
        <begin position="27"/>
        <end position="44"/>
    </location>
</feature>
<dbReference type="Pfam" id="PF11117">
    <property type="entry name" value="DUF2626"/>
    <property type="match status" value="1"/>
</dbReference>
<dbReference type="OrthoDB" id="2353516at2"/>
<dbReference type="RefSeq" id="WP_109350544.1">
    <property type="nucleotide sequence ID" value="NZ_BJUE01000039.1"/>
</dbReference>
<comment type="caution">
    <text evidence="2">The sequence shown here is derived from an EMBL/GenBank/DDBJ whole genome shotgun (WGS) entry which is preliminary data.</text>
</comment>
<evidence type="ECO:0000313" key="4">
    <source>
        <dbReference type="Proteomes" id="UP000254330"/>
    </source>
</evidence>
<evidence type="ECO:0000256" key="1">
    <source>
        <dbReference type="SAM" id="Phobius"/>
    </source>
</evidence>
<dbReference type="EMBL" id="SNZG01000038">
    <property type="protein sequence ID" value="TDR34509.1"/>
    <property type="molecule type" value="Genomic_DNA"/>
</dbReference>
<keyword evidence="1" id="KW-0812">Transmembrane</keyword>
<dbReference type="Proteomes" id="UP000254330">
    <property type="component" value="Unassembled WGS sequence"/>
</dbReference>
<dbReference type="AlphaFoldDB" id="A0A2U3AA52"/>
<dbReference type="EMBL" id="UGNP01000001">
    <property type="protein sequence ID" value="STX10005.1"/>
    <property type="molecule type" value="Genomic_DNA"/>
</dbReference>
<protein>
    <submittedName>
        <fullName evidence="2">Protein of uncharacterized function (DUF2626)</fullName>
    </submittedName>
    <submittedName>
        <fullName evidence="3">Uncharacterized protein DUF2626</fullName>
    </submittedName>
</protein>
<proteinExistence type="predicted"/>
<name>A0A2U3AA52_9BACL</name>
<reference evidence="3 5" key="2">
    <citation type="submission" date="2019-03" db="EMBL/GenBank/DDBJ databases">
        <title>Genomic Encyclopedia of Type Strains, Phase IV (KMG-IV): sequencing the most valuable type-strain genomes for metagenomic binning, comparative biology and taxonomic classification.</title>
        <authorList>
            <person name="Goeker M."/>
        </authorList>
    </citation>
    <scope>NUCLEOTIDE SEQUENCE [LARGE SCALE GENOMIC DNA]</scope>
    <source>
        <strain evidence="3 5">DSM 20580</strain>
    </source>
</reference>
<feature type="transmembrane region" description="Helical" evidence="1">
    <location>
        <begin position="5"/>
        <end position="21"/>
    </location>
</feature>
<evidence type="ECO:0000313" key="5">
    <source>
        <dbReference type="Proteomes" id="UP000294641"/>
    </source>
</evidence>
<accession>A0A2U3AA52</accession>
<keyword evidence="1" id="KW-1133">Transmembrane helix</keyword>
<keyword evidence="1" id="KW-0472">Membrane</keyword>
<reference evidence="2 4" key="1">
    <citation type="submission" date="2018-06" db="EMBL/GenBank/DDBJ databases">
        <authorList>
            <consortium name="Pathogen Informatics"/>
            <person name="Doyle S."/>
        </authorList>
    </citation>
    <scope>NUCLEOTIDE SEQUENCE [LARGE SCALE GENOMIC DNA]</scope>
    <source>
        <strain evidence="2 4">NCTC10597</strain>
    </source>
</reference>
<evidence type="ECO:0000313" key="2">
    <source>
        <dbReference type="EMBL" id="STX10005.1"/>
    </source>
</evidence>
<gene>
    <name evidence="3" type="ORF">DFR61_1389</name>
    <name evidence="2" type="ORF">NCTC10597_01714</name>
</gene>
<keyword evidence="5" id="KW-1185">Reference proteome</keyword>
<feature type="transmembrane region" description="Helical" evidence="1">
    <location>
        <begin position="51"/>
        <end position="69"/>
    </location>
</feature>
<organism evidence="2 4">
    <name type="scientific">Kurthia zopfii</name>
    <dbReference type="NCBI Taxonomy" id="1650"/>
    <lineage>
        <taxon>Bacteria</taxon>
        <taxon>Bacillati</taxon>
        <taxon>Bacillota</taxon>
        <taxon>Bacilli</taxon>
        <taxon>Bacillales</taxon>
        <taxon>Caryophanaceae</taxon>
        <taxon>Kurthia</taxon>
    </lineage>
</organism>
<evidence type="ECO:0000313" key="3">
    <source>
        <dbReference type="EMBL" id="TDR34509.1"/>
    </source>
</evidence>
<sequence length="79" mass="9254">MDKMYKVLAFWTGIFAVMFYLGDMDKVSLLFVANTGFFLLLGFLNLTERMYMYIFGAYLMVFFAGFTYWTTFLHVPGAH</sequence>
<dbReference type="InterPro" id="IPR020254">
    <property type="entry name" value="DUF2626"/>
</dbReference>